<keyword evidence="3" id="KW-1185">Reference proteome</keyword>
<organism evidence="2 3">
    <name type="scientific">Mycolicibacterium mucogenicum DSM 44124</name>
    <dbReference type="NCBI Taxonomy" id="1226753"/>
    <lineage>
        <taxon>Bacteria</taxon>
        <taxon>Bacillati</taxon>
        <taxon>Actinomycetota</taxon>
        <taxon>Actinomycetes</taxon>
        <taxon>Mycobacteriales</taxon>
        <taxon>Mycobacteriaceae</taxon>
        <taxon>Mycolicibacterium</taxon>
    </lineage>
</organism>
<reference evidence="2 3" key="2">
    <citation type="journal article" date="2019" name="Sci. Rep.">
        <title>Insight into the biology of Mycobacterium mucogenicum and Mycobacterium neoaurum clade members.</title>
        <authorList>
            <person name="Behra P.R.K."/>
            <person name="Pettersson B.M.F."/>
            <person name="Ramesh M."/>
            <person name="Dasgupta S."/>
            <person name="Kirsebom L.A."/>
        </authorList>
    </citation>
    <scope>NUCLEOTIDE SEQUENCE [LARGE SCALE GENOMIC DNA]</scope>
    <source>
        <strain evidence="2 3">DSM 44124</strain>
    </source>
</reference>
<evidence type="ECO:0000313" key="3">
    <source>
        <dbReference type="Proteomes" id="UP000309231"/>
    </source>
</evidence>
<dbReference type="Proteomes" id="UP000309231">
    <property type="component" value="Chromosome"/>
</dbReference>
<dbReference type="Pfam" id="PF23926">
    <property type="entry name" value="LtfC"/>
    <property type="match status" value="1"/>
</dbReference>
<accession>A0A8E4R7F0</accession>
<dbReference type="KEGG" id="mmuc:C1S78_027455"/>
<dbReference type="AlphaFoldDB" id="A0A8E4R7F0"/>
<evidence type="ECO:0000313" key="2">
    <source>
        <dbReference type="EMBL" id="QPG69080.1"/>
    </source>
</evidence>
<name>A0A8E4R7F0_MYCMU</name>
<gene>
    <name evidence="2" type="ORF">C1S78_027455</name>
</gene>
<reference evidence="2 3" key="1">
    <citation type="journal article" date="2019" name="BMC Evol. Biol.">
        <title>Comparative genomics of Mycobacterium mucogenicum and Mycobacterium neoaurum clade members emphasizing tRNA and non-coding RNA.</title>
        <authorList>
            <person name="Behra P.R.K."/>
            <person name="Pettersson B.M.F."/>
            <person name="Das S."/>
            <person name="Dasgupta S."/>
            <person name="Kirsebom L.A."/>
        </authorList>
    </citation>
    <scope>NUCLEOTIDE SEQUENCE [LARGE SCALE GENOMIC DNA]</scope>
    <source>
        <strain evidence="2 3">DSM 44124</strain>
    </source>
</reference>
<sequence>MFEPRMSVVQLSRGATWNPNPSERPYLVAKPGRPWPADATVTCVFSDTSGGELLTVTGTVTPQVISFKAPAADVDPIGGGCNFEIFLNTVDGDVYKIRYGKVVRMEAPLTSAPATVISNQALRFVDTFPTLGLRSNWKAVSGRARVHDNSAYGLPHSVGPNFDALFSQSAIRWDTPLNGDSARVHVTVIDPSPIVVKAKTTIILCADQRLTSFLGVQFESSNGTNSLRIGTGNSPTAFTDRVPALTHNVHNNEDYTVAYDDLTKNVFIYQGTDTTPLLSWTDSMGIVPHGPGYRYLGMSFMASLTPFGPGVQVTGWQALDGV</sequence>
<feature type="domain" description="LtfC/p132/Gp6 beta-sandwich" evidence="1">
    <location>
        <begin position="28"/>
        <end position="104"/>
    </location>
</feature>
<dbReference type="RefSeq" id="WP_138158598.1">
    <property type="nucleotide sequence ID" value="NZ_ANBS01000055.1"/>
</dbReference>
<evidence type="ECO:0000259" key="1">
    <source>
        <dbReference type="Pfam" id="PF23926"/>
    </source>
</evidence>
<dbReference type="EMBL" id="CP062008">
    <property type="protein sequence ID" value="QPG69080.1"/>
    <property type="molecule type" value="Genomic_DNA"/>
</dbReference>
<protein>
    <recommendedName>
        <fullName evidence="1">LtfC/p132/Gp6 beta-sandwich domain-containing protein</fullName>
    </recommendedName>
</protein>
<dbReference type="GeneID" id="76728699"/>
<dbReference type="InterPro" id="IPR055688">
    <property type="entry name" value="LtfC/p132/Gp6_b-sand"/>
</dbReference>
<proteinExistence type="predicted"/>